<feature type="compositionally biased region" description="Polar residues" evidence="1">
    <location>
        <begin position="341"/>
        <end position="350"/>
    </location>
</feature>
<evidence type="ECO:0000256" key="1">
    <source>
        <dbReference type="SAM" id="MobiDB-lite"/>
    </source>
</evidence>
<organism evidence="3">
    <name type="scientific">Oryza sativa</name>
    <name type="common">Rice</name>
    <dbReference type="NCBI Taxonomy" id="4530"/>
    <lineage>
        <taxon>Eukaryota</taxon>
        <taxon>Viridiplantae</taxon>
        <taxon>Streptophyta</taxon>
        <taxon>Embryophyta</taxon>
        <taxon>Tracheophyta</taxon>
        <taxon>Spermatophyta</taxon>
        <taxon>Magnoliopsida</taxon>
        <taxon>Liliopsida</taxon>
        <taxon>Poales</taxon>
        <taxon>Poaceae</taxon>
        <taxon>BOP clade</taxon>
        <taxon>Oryzoideae</taxon>
        <taxon>Oryzeae</taxon>
        <taxon>Oryzinae</taxon>
        <taxon>Oryza</taxon>
    </lineage>
</organism>
<feature type="domain" description="Transposase (putative) gypsy type" evidence="2">
    <location>
        <begin position="47"/>
        <end position="113"/>
    </location>
</feature>
<accession>Q01N40</accession>
<evidence type="ECO:0000313" key="3">
    <source>
        <dbReference type="EMBL" id="CAH65760.1"/>
    </source>
</evidence>
<gene>
    <name evidence="3" type="primary">H0215A08.2</name>
</gene>
<dbReference type="Pfam" id="PF04195">
    <property type="entry name" value="Transposase_28"/>
    <property type="match status" value="1"/>
</dbReference>
<dbReference type="EMBL" id="CR854997">
    <property type="protein sequence ID" value="CAH65760.1"/>
    <property type="molecule type" value="Genomic_DNA"/>
</dbReference>
<feature type="compositionally biased region" description="Polar residues" evidence="1">
    <location>
        <begin position="373"/>
        <end position="386"/>
    </location>
</feature>
<feature type="region of interest" description="Disordered" evidence="1">
    <location>
        <begin position="321"/>
        <end position="386"/>
    </location>
</feature>
<dbReference type="PANTHER" id="PTHR33026:SF7">
    <property type="entry name" value="OS03G0100275 PROTEIN"/>
    <property type="match status" value="1"/>
</dbReference>
<proteinExistence type="predicted"/>
<sequence length="718" mass="78596">MADLDQSSSDTAALNKLYTEGSVPPKQIMAREAGGTNPSLILGRMVAVEDFVRCGFLPPPSEFLLLVLNFYGLSILHLNPNSIAFLSIFAHLCEAYIRVVPFLDLFCFFYELRWMEANQVLGCCGFRLRDSMKAKYIPLQCQTSRSQWRSRWFYLELKELDPVLVVPEVQPEHSEDWTSKPPLTPSLQAFVDVVSDIRERGLTGYEVIEDFVSCRIQPLQARAHPTFDYTGAEDVTQISSWDLPADTMAQRVKEVLISATSMAEEPPAPLCDKSAAEKAAAINVLPLTDVIGPLVDHQASASLKEKVADEVANISSVPAIAEGSGSKRKPWARSSAPAGSRQKSAGSEDTGSLAPPPKRRALKLPAGRKASAISAQSGSEAATSGSPAAVIPRMEMYRVVARATASDGRVAQLEARLEVAHEDLRKMKEIVPGNEMQRQGLEKKLNDTQDILFFLRDSHRKSFTSLHQLALSCGVESNIPTHPDVTSLTSALSEPAGEMEAILLMHATHVAEMSNGIHTGACHVLMCVKLALPDVDLKEILSKGAVDATREDVMASVSDLGESILPLYEDCVDPEDVQQGGCPDVTRIDLPSSSDMPAPDIVKDGELNTTSCPLKGVVGLPRENLDLDGIIAGRDMRIDYWRTKFEVAELERSLVVVKKDQAVEALRGREVWLNSYLKSCCNAMANICRQLKVDHAKPEESTAGYLSWMRGRVLSLRA</sequence>
<dbReference type="PANTHER" id="PTHR33026">
    <property type="entry name" value="OS06G0360600 PROTEIN"/>
    <property type="match status" value="1"/>
</dbReference>
<reference evidence="3" key="1">
    <citation type="journal article" date="2002" name="Nature">
        <title>Sequence and analysis of rice chromosome 4.</title>
        <authorList>
            <person name="Feng Q."/>
            <person name="Zhang Y."/>
            <person name="Hao P."/>
            <person name="Wang S."/>
            <person name="Fu G."/>
            <person name="Huang Y."/>
            <person name="Li Y."/>
            <person name="Zhu J."/>
            <person name="Liu Y."/>
            <person name="Hu X."/>
            <person name="Jia P."/>
            <person name="Zhang Y."/>
            <person name="Zhao Q."/>
            <person name="Ying K."/>
            <person name="Yu S."/>
            <person name="Tang Y."/>
            <person name="Weng Q."/>
            <person name="Zhang L."/>
            <person name="Lu Y."/>
            <person name="Mu J."/>
            <person name="Lu Y."/>
            <person name="Zhang L.S."/>
            <person name="Yu Z."/>
            <person name="Fan D."/>
            <person name="Liu X."/>
            <person name="Lu T."/>
            <person name="Li C."/>
            <person name="Wu Y."/>
            <person name="Sun T."/>
            <person name="Lei H."/>
            <person name="Li T."/>
            <person name="Hu H."/>
            <person name="Guan J."/>
            <person name="Wu M."/>
            <person name="Zhang R."/>
            <person name="Zhou B."/>
            <person name="Chen Z."/>
            <person name="Chen L."/>
            <person name="Jin Z."/>
            <person name="Wang R."/>
            <person name="Yin H."/>
            <person name="Cai Z."/>
            <person name="Ren S."/>
            <person name="Lv G."/>
            <person name="Gu W."/>
            <person name="Zhu G."/>
            <person name="Tu Y."/>
            <person name="Jia J."/>
            <person name="Zhang Y."/>
            <person name="Chen J."/>
            <person name="Kang H."/>
            <person name="Chen X."/>
            <person name="Shao C."/>
            <person name="Sun Y."/>
            <person name="Hu Q."/>
            <person name="Zhang X."/>
            <person name="Zhang W."/>
            <person name="Wang L."/>
            <person name="Ding C."/>
            <person name="Sheng H."/>
            <person name="Gu J."/>
            <person name="Chen S."/>
            <person name="Ni L."/>
            <person name="Zhu F."/>
            <person name="Chen W."/>
            <person name="Lan L."/>
            <person name="Lai Y."/>
            <person name="Cheng Z."/>
            <person name="Gu M."/>
            <person name="Jiang J."/>
            <person name="Li J."/>
            <person name="Hong G."/>
            <person name="Xue Y."/>
            <person name="Han B."/>
        </authorList>
    </citation>
    <scope>NUCLEOTIDE SEQUENCE</scope>
</reference>
<dbReference type="AlphaFoldDB" id="Q01N40"/>
<evidence type="ECO:0000259" key="2">
    <source>
        <dbReference type="Pfam" id="PF04195"/>
    </source>
</evidence>
<name>Q01N40_ORYSA</name>
<reference evidence="3" key="2">
    <citation type="submission" date="2004-10" db="EMBL/GenBank/DDBJ databases">
        <title>Chromosome-wide comparison between domesticated rice subspecies indica and japonica.</title>
        <authorList>
            <person name="Han B."/>
        </authorList>
    </citation>
    <scope>NUCLEOTIDE SEQUENCE</scope>
</reference>
<protein>
    <submittedName>
        <fullName evidence="3">H0215A08.2 protein</fullName>
    </submittedName>
</protein>
<dbReference type="InterPro" id="IPR007321">
    <property type="entry name" value="Transposase_28"/>
</dbReference>